<dbReference type="Proteomes" id="UP000464178">
    <property type="component" value="Chromosome"/>
</dbReference>
<accession>A0A6P2DK38</accession>
<organism evidence="1 2">
    <name type="scientific">Gemmata massiliana</name>
    <dbReference type="NCBI Taxonomy" id="1210884"/>
    <lineage>
        <taxon>Bacteria</taxon>
        <taxon>Pseudomonadati</taxon>
        <taxon>Planctomycetota</taxon>
        <taxon>Planctomycetia</taxon>
        <taxon>Gemmatales</taxon>
        <taxon>Gemmataceae</taxon>
        <taxon>Gemmata</taxon>
    </lineage>
</organism>
<dbReference type="SMART" id="SM00028">
    <property type="entry name" value="TPR"/>
    <property type="match status" value="2"/>
</dbReference>
<dbReference type="EMBL" id="LR593886">
    <property type="protein sequence ID" value="VTS00743.1"/>
    <property type="molecule type" value="Genomic_DNA"/>
</dbReference>
<reference evidence="1 2" key="1">
    <citation type="submission" date="2019-05" db="EMBL/GenBank/DDBJ databases">
        <authorList>
            <consortium name="Science for Life Laboratories"/>
        </authorList>
    </citation>
    <scope>NUCLEOTIDE SEQUENCE [LARGE SCALE GENOMIC DNA]</scope>
    <source>
        <strain evidence="1">Soil9</strain>
    </source>
</reference>
<evidence type="ECO:0000313" key="2">
    <source>
        <dbReference type="Proteomes" id="UP000464178"/>
    </source>
</evidence>
<protein>
    <recommendedName>
        <fullName evidence="3">MalT-like TPR region domain-containing protein</fullName>
    </recommendedName>
</protein>
<name>A0A6P2DK38_9BACT</name>
<evidence type="ECO:0000313" key="1">
    <source>
        <dbReference type="EMBL" id="VTS00743.1"/>
    </source>
</evidence>
<dbReference type="SUPFAM" id="SSF48452">
    <property type="entry name" value="TPR-like"/>
    <property type="match status" value="2"/>
</dbReference>
<evidence type="ECO:0008006" key="3">
    <source>
        <dbReference type="Google" id="ProtNLM"/>
    </source>
</evidence>
<dbReference type="KEGG" id="gms:SOIL9_80820"/>
<sequence>MAGRPADAAELYATSLGGVYVLSLQIGESSRGLRVVSGLLSAGPPPATAFDRAGLLEDQGFYAYILGNLILSRQAYEESAALFRSIGNLSKLANVLRLWADLERTVGHLTRSRELAEESLNIVNSLNQDYSQIFAHSCLASTLVCLGETQLARDHFQKATELERHELFSGRGFSEAELKYFTGDVAGARRQTLNNRVMSEERRVERDMALCDSLLGLLTLHDSGDLATAGRHLDSARAYATRSGHLEVQLRCHILAGRIEAAQEALTAAKAEFQAGIDLADSCEFKRLGADLRLEFAAVGIRMGELNEVIAIASSVLNWSECVDHQYEWGAADALHLLGVANARLGQIEDARTYLASAVTRRIGLGHRGVAETKSMLQGLA</sequence>
<gene>
    <name evidence="1" type="ORF">SOIL9_80820</name>
</gene>
<dbReference type="AlphaFoldDB" id="A0A6P2DK38"/>
<dbReference type="Gene3D" id="1.25.40.10">
    <property type="entry name" value="Tetratricopeptide repeat domain"/>
    <property type="match status" value="2"/>
</dbReference>
<keyword evidence="2" id="KW-1185">Reference proteome</keyword>
<proteinExistence type="predicted"/>
<dbReference type="InterPro" id="IPR011990">
    <property type="entry name" value="TPR-like_helical_dom_sf"/>
</dbReference>
<dbReference type="InterPro" id="IPR019734">
    <property type="entry name" value="TPR_rpt"/>
</dbReference>